<evidence type="ECO:0000313" key="3">
    <source>
        <dbReference type="RefSeq" id="XP_008792862.1"/>
    </source>
</evidence>
<dbReference type="RefSeq" id="XP_008792862.1">
    <property type="nucleotide sequence ID" value="XM_008794640.4"/>
</dbReference>
<keyword evidence="2" id="KW-1185">Reference proteome</keyword>
<dbReference type="InterPro" id="IPR012876">
    <property type="entry name" value="DUF1677_pln"/>
</dbReference>
<proteinExistence type="predicted"/>
<dbReference type="GeneID" id="103709340"/>
<reference evidence="3" key="2">
    <citation type="submission" date="2025-08" db="UniProtKB">
        <authorList>
            <consortium name="RefSeq"/>
        </authorList>
    </citation>
    <scope>IDENTIFICATION</scope>
    <source>
        <tissue evidence="3">Young leaves</tissue>
    </source>
</reference>
<dbReference type="PANTHER" id="PTHR33108:SF32">
    <property type="entry name" value="DUF1677 FAMILY PROTEIN (DUF1677)"/>
    <property type="match status" value="1"/>
</dbReference>
<evidence type="ECO:0000256" key="1">
    <source>
        <dbReference type="SAM" id="MobiDB-lite"/>
    </source>
</evidence>
<dbReference type="Proteomes" id="UP000228380">
    <property type="component" value="Chromosome 8"/>
</dbReference>
<organism evidence="2 3">
    <name type="scientific">Phoenix dactylifera</name>
    <name type="common">Date palm</name>
    <dbReference type="NCBI Taxonomy" id="42345"/>
    <lineage>
        <taxon>Eukaryota</taxon>
        <taxon>Viridiplantae</taxon>
        <taxon>Streptophyta</taxon>
        <taxon>Embryophyta</taxon>
        <taxon>Tracheophyta</taxon>
        <taxon>Spermatophyta</taxon>
        <taxon>Magnoliopsida</taxon>
        <taxon>Liliopsida</taxon>
        <taxon>Arecaceae</taxon>
        <taxon>Coryphoideae</taxon>
        <taxon>Phoeniceae</taxon>
        <taxon>Phoenix</taxon>
    </lineage>
</organism>
<evidence type="ECO:0000313" key="2">
    <source>
        <dbReference type="Proteomes" id="UP000228380"/>
    </source>
</evidence>
<dbReference type="AlphaFoldDB" id="A0A8B7C6U6"/>
<feature type="region of interest" description="Disordered" evidence="1">
    <location>
        <begin position="120"/>
        <end position="163"/>
    </location>
</feature>
<feature type="compositionally biased region" description="Polar residues" evidence="1">
    <location>
        <begin position="153"/>
        <end position="163"/>
    </location>
</feature>
<dbReference type="Pfam" id="PF07911">
    <property type="entry name" value="DUF1677"/>
    <property type="match status" value="1"/>
</dbReference>
<dbReference type="OrthoDB" id="1911663at2759"/>
<gene>
    <name evidence="3" type="primary">LOC103709340</name>
</gene>
<sequence>MSAKVRSGGGDAVAMTAATEGKGGGQIEVEFAKCECCGLTEECTPAYIARVRERYSGRWVCGLCSEAVKEEICRAGRRISTEEALHRHMSFSRDFRSASPPANPAEDLIAAMRHLLRRSLDSPRALRSTPASPRGKDDDDDDDDGGRRRSLTRSESCFSSLPR</sequence>
<dbReference type="KEGG" id="pda:103709340"/>
<accession>A0A8B7C6U6</accession>
<name>A0A8B7C6U6_PHODC</name>
<reference evidence="2" key="1">
    <citation type="journal article" date="2019" name="Nat. Commun.">
        <title>Genome-wide association mapping of date palm fruit traits.</title>
        <authorList>
            <person name="Hazzouri K.M."/>
            <person name="Gros-Balthazard M."/>
            <person name="Flowers J.M."/>
            <person name="Copetti D."/>
            <person name="Lemansour A."/>
            <person name="Lebrun M."/>
            <person name="Masmoudi K."/>
            <person name="Ferrand S."/>
            <person name="Dhar M.I."/>
            <person name="Fresquez Z.A."/>
            <person name="Rosas U."/>
            <person name="Zhang J."/>
            <person name="Talag J."/>
            <person name="Lee S."/>
            <person name="Kudrna D."/>
            <person name="Powell R.F."/>
            <person name="Leitch I.J."/>
            <person name="Krueger R.R."/>
            <person name="Wing R.A."/>
            <person name="Amiri K.M.A."/>
            <person name="Purugganan M.D."/>
        </authorList>
    </citation>
    <scope>NUCLEOTIDE SEQUENCE [LARGE SCALE GENOMIC DNA]</scope>
    <source>
        <strain evidence="2">cv. Khalas</strain>
    </source>
</reference>
<protein>
    <submittedName>
        <fullName evidence="3">Uncharacterized protein LOC103709340</fullName>
    </submittedName>
</protein>
<dbReference type="PANTHER" id="PTHR33108">
    <property type="entry name" value="OS01G0745000 PROTEIN"/>
    <property type="match status" value="1"/>
</dbReference>